<protein>
    <submittedName>
        <fullName evidence="10">Copper fist DNA binding domain-containing protein</fullName>
    </submittedName>
</protein>
<evidence type="ECO:0000256" key="7">
    <source>
        <dbReference type="ARBA" id="ARBA00023242"/>
    </source>
</evidence>
<dbReference type="GO" id="GO:0005507">
    <property type="term" value="F:copper ion binding"/>
    <property type="evidence" value="ECO:0007669"/>
    <property type="project" value="InterPro"/>
</dbReference>
<feature type="compositionally biased region" description="Polar residues" evidence="8">
    <location>
        <begin position="274"/>
        <end position="287"/>
    </location>
</feature>
<dbReference type="InterPro" id="IPR036395">
    <property type="entry name" value="Cu_fist_DNA-bd_dom_sf"/>
</dbReference>
<keyword evidence="3" id="KW-0862">Zinc</keyword>
<accession>A0A4P6XSK6</accession>
<feature type="region of interest" description="Disordered" evidence="8">
    <location>
        <begin position="274"/>
        <end position="301"/>
    </location>
</feature>
<evidence type="ECO:0000256" key="2">
    <source>
        <dbReference type="ARBA" id="ARBA00022723"/>
    </source>
</evidence>
<feature type="compositionally biased region" description="Polar residues" evidence="8">
    <location>
        <begin position="110"/>
        <end position="121"/>
    </location>
</feature>
<feature type="domain" description="Copper-fist" evidence="9">
    <location>
        <begin position="1"/>
        <end position="40"/>
    </location>
</feature>
<evidence type="ECO:0000256" key="3">
    <source>
        <dbReference type="ARBA" id="ARBA00022833"/>
    </source>
</evidence>
<comment type="subcellular location">
    <subcellularLocation>
        <location evidence="1">Nucleus</location>
    </subcellularLocation>
</comment>
<dbReference type="GO" id="GO:0005634">
    <property type="term" value="C:nucleus"/>
    <property type="evidence" value="ECO:0007669"/>
    <property type="project" value="UniProtKB-SubCell"/>
</dbReference>
<dbReference type="STRING" id="2163413.A0A4P6XSK6"/>
<feature type="region of interest" description="Disordered" evidence="8">
    <location>
        <begin position="478"/>
        <end position="498"/>
    </location>
</feature>
<evidence type="ECO:0000256" key="4">
    <source>
        <dbReference type="ARBA" id="ARBA00023008"/>
    </source>
</evidence>
<evidence type="ECO:0000256" key="1">
    <source>
        <dbReference type="ARBA" id="ARBA00004123"/>
    </source>
</evidence>
<dbReference type="GO" id="GO:0045944">
    <property type="term" value="P:positive regulation of transcription by RNA polymerase II"/>
    <property type="evidence" value="ECO:0007669"/>
    <property type="project" value="TreeGrafter"/>
</dbReference>
<keyword evidence="2" id="KW-0479">Metal-binding</keyword>
<dbReference type="Gene3D" id="3.90.430.10">
    <property type="entry name" value="Copper fist DNA-binding domain"/>
    <property type="match status" value="1"/>
</dbReference>
<evidence type="ECO:0000313" key="11">
    <source>
        <dbReference type="Proteomes" id="UP000292447"/>
    </source>
</evidence>
<reference evidence="11" key="1">
    <citation type="submission" date="2019-03" db="EMBL/GenBank/DDBJ databases">
        <title>Snf2 controls pulcherriminic acid biosynthesis and connects pigmentation and antifungal activity of the yeast Metschnikowia pulcherrima.</title>
        <authorList>
            <person name="Gore-Lloyd D."/>
            <person name="Sumann I."/>
            <person name="Brachmann A.O."/>
            <person name="Schneeberger K."/>
            <person name="Ortiz-Merino R.A."/>
            <person name="Moreno-Beltran M."/>
            <person name="Schlaefli M."/>
            <person name="Kirner P."/>
            <person name="Santos Kron A."/>
            <person name="Wolfe K.H."/>
            <person name="Piel J."/>
            <person name="Ahrens C.H."/>
            <person name="Henk D."/>
            <person name="Freimoser F.M."/>
        </authorList>
    </citation>
    <scope>NUCLEOTIDE SEQUENCE [LARGE SCALE GENOMIC DNA]</scope>
    <source>
        <strain evidence="11">APC 1.2</strain>
    </source>
</reference>
<gene>
    <name evidence="10" type="primary">MPUL0F01330</name>
    <name evidence="10" type="ORF">METSCH_F01330</name>
</gene>
<evidence type="ECO:0000256" key="5">
    <source>
        <dbReference type="ARBA" id="ARBA00023015"/>
    </source>
</evidence>
<feature type="region of interest" description="Disordered" evidence="8">
    <location>
        <begin position="96"/>
        <end position="127"/>
    </location>
</feature>
<dbReference type="SMART" id="SM00412">
    <property type="entry name" value="Cu_FIST"/>
    <property type="match status" value="1"/>
</dbReference>
<sequence length="587" mass="65088">MVLLNGIKYACERCIRGHRVSSCTHTDKTLVMIKPKGRPASQCLHCREQRKVKNSHTLCECAKRGKSPGQHFASCLCFKNAHCTCVAKEKKSPLLRKKRSPEIPALDSGDASQSEASQVTSDILRPPLPVPVATQDLDFLIEDIALPFETESGLLDYFSSLVLNANETPEEQFATNGQFQPEPNYDLTQMLHSSSAVEARSQPQNHYTENQRDPSYFPNPPTDADLDLMENMFPLFPLVGFNSFEDDKSLPLLGLPSGSTPGNNLPFLDRAQGQNGMQHSPSINANAKTERPSLTMERNRSESVQPVGAFIHSNSSLNQQSSVSLTNINAGATHHPRPLKASLSFSVSQQNNRPKRSESVMSTASTSSNTSKHNYFEASSANQHHFPKSANSAAFPPFNLLDNNSTDDFHQPNFNSPGLFNENILLPILSDEELPRAGQLSGNITPQLSVPSRQLLQSRRKVSLSRSHLQLHHNTVSKDHPLFPMKAGSSSENSPRPLYDRNFNNNDDSLAHKTNDLDGYLLEVAEEPSAMQESEMKFFQAQQPITAGIPVRDSPVPPFNDDFNIENPEFSLIPMYLEIFEPMQNGV</sequence>
<dbReference type="GO" id="GO:0000978">
    <property type="term" value="F:RNA polymerase II cis-regulatory region sequence-specific DNA binding"/>
    <property type="evidence" value="ECO:0007669"/>
    <property type="project" value="TreeGrafter"/>
</dbReference>
<organism evidence="10 11">
    <name type="scientific">Metschnikowia aff. pulcherrima</name>
    <dbReference type="NCBI Taxonomy" id="2163413"/>
    <lineage>
        <taxon>Eukaryota</taxon>
        <taxon>Fungi</taxon>
        <taxon>Dikarya</taxon>
        <taxon>Ascomycota</taxon>
        <taxon>Saccharomycotina</taxon>
        <taxon>Pichiomycetes</taxon>
        <taxon>Metschnikowiaceae</taxon>
        <taxon>Metschnikowia</taxon>
    </lineage>
</organism>
<name>A0A4P6XSK6_9ASCO</name>
<evidence type="ECO:0000259" key="9">
    <source>
        <dbReference type="PROSITE" id="PS50073"/>
    </source>
</evidence>
<dbReference type="Pfam" id="PF00649">
    <property type="entry name" value="Copper-fist"/>
    <property type="match status" value="1"/>
</dbReference>
<dbReference type="SMART" id="SM01090">
    <property type="entry name" value="Copper-fist"/>
    <property type="match status" value="1"/>
</dbReference>
<dbReference type="GO" id="GO:0006878">
    <property type="term" value="P:intracellular copper ion homeostasis"/>
    <property type="evidence" value="ECO:0007669"/>
    <property type="project" value="TreeGrafter"/>
</dbReference>
<dbReference type="FunFam" id="3.90.430.10:FF:000001">
    <property type="entry name" value="Copper fist DNA-binding protein"/>
    <property type="match status" value="1"/>
</dbReference>
<feature type="region of interest" description="Disordered" evidence="8">
    <location>
        <begin position="345"/>
        <end position="372"/>
    </location>
</feature>
<dbReference type="InterPro" id="IPR001083">
    <property type="entry name" value="Cu_fist_DNA-bd_dom"/>
</dbReference>
<proteinExistence type="predicted"/>
<dbReference type="PROSITE" id="PS01119">
    <property type="entry name" value="COPPER_FIST_1"/>
    <property type="match status" value="1"/>
</dbReference>
<dbReference type="PANTHER" id="PTHR28088:SF5">
    <property type="entry name" value="TRANSCRIPTIONAL ACTIVATOR HAA1-RELATED"/>
    <property type="match status" value="1"/>
</dbReference>
<dbReference type="SUPFAM" id="SSF57879">
    <property type="entry name" value="Zinc domain conserved in yeast copper-regulated transcription factors"/>
    <property type="match status" value="1"/>
</dbReference>
<evidence type="ECO:0000313" key="10">
    <source>
        <dbReference type="EMBL" id="QBM90552.1"/>
    </source>
</evidence>
<dbReference type="EMBL" id="CP034461">
    <property type="protein sequence ID" value="QBM90552.1"/>
    <property type="molecule type" value="Genomic_DNA"/>
</dbReference>
<dbReference type="PROSITE" id="PS50073">
    <property type="entry name" value="COPPER_FIST_2"/>
    <property type="match status" value="1"/>
</dbReference>
<dbReference type="PANTHER" id="PTHR28088">
    <property type="entry name" value="TRANSCRIPTIONAL ACTIVATOR HAA1-RELATED"/>
    <property type="match status" value="1"/>
</dbReference>
<dbReference type="GO" id="GO:0000981">
    <property type="term" value="F:DNA-binding transcription factor activity, RNA polymerase II-specific"/>
    <property type="evidence" value="ECO:0007669"/>
    <property type="project" value="TreeGrafter"/>
</dbReference>
<dbReference type="InterPro" id="IPR051763">
    <property type="entry name" value="Copper_Homeo_Regul"/>
</dbReference>
<keyword evidence="6" id="KW-0804">Transcription</keyword>
<evidence type="ECO:0000256" key="6">
    <source>
        <dbReference type="ARBA" id="ARBA00023163"/>
    </source>
</evidence>
<keyword evidence="7" id="KW-0539">Nucleus</keyword>
<dbReference type="AlphaFoldDB" id="A0A4P6XSK6"/>
<keyword evidence="4" id="KW-0186">Copper</keyword>
<feature type="compositionally biased region" description="Low complexity" evidence="8">
    <location>
        <begin position="359"/>
        <end position="371"/>
    </location>
</feature>
<keyword evidence="11" id="KW-1185">Reference proteome</keyword>
<evidence type="ECO:0000256" key="8">
    <source>
        <dbReference type="SAM" id="MobiDB-lite"/>
    </source>
</evidence>
<dbReference type="PRINTS" id="PR00617">
    <property type="entry name" value="COPPERFIST"/>
</dbReference>
<dbReference type="Proteomes" id="UP000292447">
    <property type="component" value="Chromosome VI"/>
</dbReference>
<dbReference type="GO" id="GO:0006879">
    <property type="term" value="P:intracellular iron ion homeostasis"/>
    <property type="evidence" value="ECO:0007669"/>
    <property type="project" value="TreeGrafter"/>
</dbReference>
<keyword evidence="5" id="KW-0805">Transcription regulation</keyword>